<gene>
    <name evidence="2" type="ORF">LCGC14_1954810</name>
</gene>
<dbReference type="EMBL" id="LAZR01021407">
    <property type="protein sequence ID" value="KKL85428.1"/>
    <property type="molecule type" value="Genomic_DNA"/>
</dbReference>
<keyword evidence="1" id="KW-0812">Transmembrane</keyword>
<evidence type="ECO:0000313" key="2">
    <source>
        <dbReference type="EMBL" id="KKL85428.1"/>
    </source>
</evidence>
<comment type="caution">
    <text evidence="2">The sequence shown here is derived from an EMBL/GenBank/DDBJ whole genome shotgun (WGS) entry which is preliminary data.</text>
</comment>
<dbReference type="AlphaFoldDB" id="A0A0F9FGM8"/>
<name>A0A0F9FGM8_9ZZZZ</name>
<keyword evidence="1" id="KW-0472">Membrane</keyword>
<evidence type="ECO:0000256" key="1">
    <source>
        <dbReference type="SAM" id="Phobius"/>
    </source>
</evidence>
<accession>A0A0F9FGM8</accession>
<feature type="transmembrane region" description="Helical" evidence="1">
    <location>
        <begin position="79"/>
        <end position="96"/>
    </location>
</feature>
<organism evidence="2">
    <name type="scientific">marine sediment metagenome</name>
    <dbReference type="NCBI Taxonomy" id="412755"/>
    <lineage>
        <taxon>unclassified sequences</taxon>
        <taxon>metagenomes</taxon>
        <taxon>ecological metagenomes</taxon>
    </lineage>
</organism>
<feature type="transmembrane region" description="Helical" evidence="1">
    <location>
        <begin position="39"/>
        <end position="59"/>
    </location>
</feature>
<keyword evidence="1" id="KW-1133">Transmembrane helix</keyword>
<sequence length="118" mass="14308">MLKLEDFKKLKQNDRIEFMLRSNHLNENKDSLYFNWSSILFILSVFIGFITLLSMQFFIMGNYDAQISLLKIIEPFFKMAIIIIFFGVLWNLAWSIKFSKYKKELKEEFFKTETKPRR</sequence>
<reference evidence="2" key="1">
    <citation type="journal article" date="2015" name="Nature">
        <title>Complex archaea that bridge the gap between prokaryotes and eukaryotes.</title>
        <authorList>
            <person name="Spang A."/>
            <person name="Saw J.H."/>
            <person name="Jorgensen S.L."/>
            <person name="Zaremba-Niedzwiedzka K."/>
            <person name="Martijn J."/>
            <person name="Lind A.E."/>
            <person name="van Eijk R."/>
            <person name="Schleper C."/>
            <person name="Guy L."/>
            <person name="Ettema T.J."/>
        </authorList>
    </citation>
    <scope>NUCLEOTIDE SEQUENCE</scope>
</reference>
<protein>
    <submittedName>
        <fullName evidence="2">Uncharacterized protein</fullName>
    </submittedName>
</protein>
<proteinExistence type="predicted"/>